<dbReference type="EMBL" id="JAWRVI010000015">
    <property type="protein sequence ID" value="KAK4090486.1"/>
    <property type="molecule type" value="Genomic_DNA"/>
</dbReference>
<proteinExistence type="predicted"/>
<feature type="region of interest" description="Disordered" evidence="1">
    <location>
        <begin position="47"/>
        <end position="66"/>
    </location>
</feature>
<evidence type="ECO:0000313" key="3">
    <source>
        <dbReference type="Proteomes" id="UP001287286"/>
    </source>
</evidence>
<organism evidence="2 3">
    <name type="scientific">Purpureocillium lilacinum</name>
    <name type="common">Paecilomyces lilacinus</name>
    <dbReference type="NCBI Taxonomy" id="33203"/>
    <lineage>
        <taxon>Eukaryota</taxon>
        <taxon>Fungi</taxon>
        <taxon>Dikarya</taxon>
        <taxon>Ascomycota</taxon>
        <taxon>Pezizomycotina</taxon>
        <taxon>Sordariomycetes</taxon>
        <taxon>Hypocreomycetidae</taxon>
        <taxon>Hypocreales</taxon>
        <taxon>Ophiocordycipitaceae</taxon>
        <taxon>Purpureocillium</taxon>
    </lineage>
</organism>
<comment type="caution">
    <text evidence="2">The sequence shown here is derived from an EMBL/GenBank/DDBJ whole genome shotgun (WGS) entry which is preliminary data.</text>
</comment>
<sequence>MNRVLPVILSPVGGMASQRVQLSQLCHGFMNGDSRESSVPLANRMAGTNDDCHSGSERPKQDAVWRSRKQGGPTLYVQRHADHELEQRPTHRPGNHKSHSLRLSFFETAGLSVAVGPQHASGCRSCLFSDMHSSGCQQRDSTTETTNDSLSSRYELQHSIDTRMGNWAATSHRPSHKSPPPSPRPQNASTALSPPGRSLADCQTYRPPNIHSIKCRRIVHFTTASPAFESRGPVRRAAHTARQKRPAPGPPPFTAIHGQGLVCLYG</sequence>
<reference evidence="2 3" key="1">
    <citation type="journal article" date="2024" name="Microbiol. Resour. Announc.">
        <title>Genome annotations for the ascomycete fungi Trichoderma harzianum, Trichoderma aggressivum, and Purpureocillium lilacinum.</title>
        <authorList>
            <person name="Beijen E.P.W."/>
            <person name="Ohm R.A."/>
        </authorList>
    </citation>
    <scope>NUCLEOTIDE SEQUENCE [LARGE SCALE GENOMIC DNA]</scope>
    <source>
        <strain evidence="2 3">CBS 150709</strain>
    </source>
</reference>
<keyword evidence="3" id="KW-1185">Reference proteome</keyword>
<name>A0ABR0C301_PURLI</name>
<feature type="region of interest" description="Disordered" evidence="1">
    <location>
        <begin position="132"/>
        <end position="151"/>
    </location>
</feature>
<accession>A0ABR0C301</accession>
<feature type="region of interest" description="Disordered" evidence="1">
    <location>
        <begin position="230"/>
        <end position="253"/>
    </location>
</feature>
<evidence type="ECO:0000313" key="2">
    <source>
        <dbReference type="EMBL" id="KAK4090486.1"/>
    </source>
</evidence>
<evidence type="ECO:0000256" key="1">
    <source>
        <dbReference type="SAM" id="MobiDB-lite"/>
    </source>
</evidence>
<dbReference type="Proteomes" id="UP001287286">
    <property type="component" value="Unassembled WGS sequence"/>
</dbReference>
<feature type="region of interest" description="Disordered" evidence="1">
    <location>
        <begin position="168"/>
        <end position="203"/>
    </location>
</feature>
<feature type="compositionally biased region" description="Basic and acidic residues" evidence="1">
    <location>
        <begin position="50"/>
        <end position="65"/>
    </location>
</feature>
<protein>
    <submittedName>
        <fullName evidence="2">Uncharacterized protein</fullName>
    </submittedName>
</protein>
<feature type="compositionally biased region" description="Basic residues" evidence="1">
    <location>
        <begin position="233"/>
        <end position="245"/>
    </location>
</feature>
<gene>
    <name evidence="2" type="ORF">Purlil1_5158</name>
</gene>